<dbReference type="PROSITE" id="PS50931">
    <property type="entry name" value="HTH_LYSR"/>
    <property type="match status" value="1"/>
</dbReference>
<keyword evidence="2" id="KW-0805">Transcription regulation</keyword>
<dbReference type="Pfam" id="PF03466">
    <property type="entry name" value="LysR_substrate"/>
    <property type="match status" value="1"/>
</dbReference>
<dbReference type="AlphaFoldDB" id="A0A927EVA6"/>
<dbReference type="PANTHER" id="PTHR30346:SF30">
    <property type="entry name" value="SMALL NEUTRAL PROTEASE REGULATORY PROTEIN"/>
    <property type="match status" value="1"/>
</dbReference>
<dbReference type="SUPFAM" id="SSF53850">
    <property type="entry name" value="Periplasmic binding protein-like II"/>
    <property type="match status" value="1"/>
</dbReference>
<keyword evidence="3" id="KW-0238">DNA-binding</keyword>
<dbReference type="PRINTS" id="PR00039">
    <property type="entry name" value="HTHLYSR"/>
</dbReference>
<dbReference type="Proteomes" id="UP000632289">
    <property type="component" value="Unassembled WGS sequence"/>
</dbReference>
<accession>A0A927EVA6</accession>
<sequence length="333" mass="36642">MELELRHLRVVRAIADQGTLTSAARELGMTQPSVSENLRRAERAVGGRLFHRDVHGARPTPLGEVVAAHAGTVMNAVDRMTAATTRHHAGVLPPVVRVHCTPGTLVAHLSVAVPDVTGCDVEISTGAHPGRPLELLAGRRSEAALLTCFPDPRRAERAVSPEGTRRSVVAREPVFVGVSADHRLAGRREVHLAELAEETWCVDPGPHHELTDHLVRSCRDTGYRPTLRACDHTEGLQLVEMGRAVMPFAPSARPREGLVCLALRGTPLRMTTALYWHPLGPLAGDRVQGLWERLVRAQHDIVERTPRYRAWLERHPDWRTTPRAMETTSPHGA</sequence>
<dbReference type="InterPro" id="IPR036390">
    <property type="entry name" value="WH_DNA-bd_sf"/>
</dbReference>
<evidence type="ECO:0000256" key="1">
    <source>
        <dbReference type="ARBA" id="ARBA00009437"/>
    </source>
</evidence>
<dbReference type="Gene3D" id="3.40.190.10">
    <property type="entry name" value="Periplasmic binding protein-like II"/>
    <property type="match status" value="2"/>
</dbReference>
<dbReference type="InterPro" id="IPR000847">
    <property type="entry name" value="LysR_HTH_N"/>
</dbReference>
<dbReference type="GO" id="GO:0032993">
    <property type="term" value="C:protein-DNA complex"/>
    <property type="evidence" value="ECO:0007669"/>
    <property type="project" value="TreeGrafter"/>
</dbReference>
<gene>
    <name evidence="6" type="ORF">IF129_02340</name>
</gene>
<dbReference type="InterPro" id="IPR036388">
    <property type="entry name" value="WH-like_DNA-bd_sf"/>
</dbReference>
<dbReference type="Pfam" id="PF00126">
    <property type="entry name" value="HTH_1"/>
    <property type="match status" value="1"/>
</dbReference>
<dbReference type="EMBL" id="JACXYU010000001">
    <property type="protein sequence ID" value="MBD3930415.1"/>
    <property type="molecule type" value="Genomic_DNA"/>
</dbReference>
<reference evidence="6" key="1">
    <citation type="submission" date="2020-09" db="EMBL/GenBank/DDBJ databases">
        <title>Secondary metabolite and genome analysis of marine Streptomyces chumphonensis KK1-2T.</title>
        <authorList>
            <person name="Phongsopitanun W."/>
            <person name="Kanchanasin P."/>
            <person name="Pittayakhajonwut P."/>
            <person name="Suwanborirux K."/>
            <person name="Tanasupawat S."/>
        </authorList>
    </citation>
    <scope>NUCLEOTIDE SEQUENCE</scope>
    <source>
        <strain evidence="6">KK1-2</strain>
    </source>
</reference>
<dbReference type="PANTHER" id="PTHR30346">
    <property type="entry name" value="TRANSCRIPTIONAL DUAL REGULATOR HCAR-RELATED"/>
    <property type="match status" value="1"/>
</dbReference>
<proteinExistence type="inferred from homology"/>
<dbReference type="GO" id="GO:0003677">
    <property type="term" value="F:DNA binding"/>
    <property type="evidence" value="ECO:0007669"/>
    <property type="project" value="UniProtKB-KW"/>
</dbReference>
<keyword evidence="7" id="KW-1185">Reference proteome</keyword>
<evidence type="ECO:0000256" key="3">
    <source>
        <dbReference type="ARBA" id="ARBA00023125"/>
    </source>
</evidence>
<evidence type="ECO:0000256" key="4">
    <source>
        <dbReference type="ARBA" id="ARBA00023163"/>
    </source>
</evidence>
<evidence type="ECO:0000313" key="7">
    <source>
        <dbReference type="Proteomes" id="UP000632289"/>
    </source>
</evidence>
<evidence type="ECO:0000256" key="2">
    <source>
        <dbReference type="ARBA" id="ARBA00023015"/>
    </source>
</evidence>
<feature type="domain" description="HTH lysR-type" evidence="5">
    <location>
        <begin position="3"/>
        <end position="60"/>
    </location>
</feature>
<evidence type="ECO:0000259" key="5">
    <source>
        <dbReference type="PROSITE" id="PS50931"/>
    </source>
</evidence>
<organism evidence="6 7">
    <name type="scientific">Streptomyces chumphonensis</name>
    <dbReference type="NCBI Taxonomy" id="1214925"/>
    <lineage>
        <taxon>Bacteria</taxon>
        <taxon>Bacillati</taxon>
        <taxon>Actinomycetota</taxon>
        <taxon>Actinomycetes</taxon>
        <taxon>Kitasatosporales</taxon>
        <taxon>Streptomycetaceae</taxon>
        <taxon>Streptomyces</taxon>
    </lineage>
</organism>
<keyword evidence="4" id="KW-0804">Transcription</keyword>
<protein>
    <submittedName>
        <fullName evidence="6">LysR family transcriptional regulator</fullName>
    </submittedName>
</protein>
<dbReference type="SUPFAM" id="SSF46785">
    <property type="entry name" value="Winged helix' DNA-binding domain"/>
    <property type="match status" value="1"/>
</dbReference>
<name>A0A927EVA6_9ACTN</name>
<dbReference type="InterPro" id="IPR005119">
    <property type="entry name" value="LysR_subst-bd"/>
</dbReference>
<comment type="similarity">
    <text evidence="1">Belongs to the LysR transcriptional regulatory family.</text>
</comment>
<dbReference type="Gene3D" id="1.10.10.10">
    <property type="entry name" value="Winged helix-like DNA-binding domain superfamily/Winged helix DNA-binding domain"/>
    <property type="match status" value="1"/>
</dbReference>
<comment type="caution">
    <text evidence="6">The sequence shown here is derived from an EMBL/GenBank/DDBJ whole genome shotgun (WGS) entry which is preliminary data.</text>
</comment>
<evidence type="ECO:0000313" key="6">
    <source>
        <dbReference type="EMBL" id="MBD3930415.1"/>
    </source>
</evidence>
<dbReference type="GO" id="GO:0003700">
    <property type="term" value="F:DNA-binding transcription factor activity"/>
    <property type="evidence" value="ECO:0007669"/>
    <property type="project" value="InterPro"/>
</dbReference>
<dbReference type="RefSeq" id="WP_191207695.1">
    <property type="nucleotide sequence ID" value="NZ_BAABKL010000039.1"/>
</dbReference>